<evidence type="ECO:0000256" key="1">
    <source>
        <dbReference type="ARBA" id="ARBA00004162"/>
    </source>
</evidence>
<evidence type="ECO:0000256" key="8">
    <source>
        <dbReference type="ARBA" id="ARBA00023136"/>
    </source>
</evidence>
<dbReference type="Gene3D" id="1.20.5.3310">
    <property type="match status" value="1"/>
</dbReference>
<dbReference type="GO" id="GO:0008320">
    <property type="term" value="F:protein transmembrane transporter activity"/>
    <property type="evidence" value="ECO:0007669"/>
    <property type="project" value="UniProtKB-UniRule"/>
</dbReference>
<keyword evidence="12" id="KW-1185">Reference proteome</keyword>
<evidence type="ECO:0000256" key="2">
    <source>
        <dbReference type="ARBA" id="ARBA00022448"/>
    </source>
</evidence>
<dbReference type="Proteomes" id="UP000289260">
    <property type="component" value="Chromosome"/>
</dbReference>
<feature type="region of interest" description="Disordered" evidence="10">
    <location>
        <begin position="43"/>
        <end position="127"/>
    </location>
</feature>
<gene>
    <name evidence="9" type="primary">tatA</name>
    <name evidence="11" type="ORF">EVS81_06755</name>
</gene>
<evidence type="ECO:0000256" key="7">
    <source>
        <dbReference type="ARBA" id="ARBA00023010"/>
    </source>
</evidence>
<keyword evidence="4 9" id="KW-0812">Transmembrane</keyword>
<name>A0A4P6KEM0_9MICO</name>
<reference evidence="11 12" key="1">
    <citation type="submission" date="2019-02" db="EMBL/GenBank/DDBJ databases">
        <authorList>
            <person name="Sun L."/>
            <person name="Pan D."/>
            <person name="Wu X."/>
        </authorList>
    </citation>
    <scope>NUCLEOTIDE SEQUENCE [LARGE SCALE GENOMIC DNA]</scope>
    <source>
        <strain evidence="11 12">JW-1</strain>
    </source>
</reference>
<keyword evidence="5 9" id="KW-0653">Protein transport</keyword>
<dbReference type="GO" id="GO:0033281">
    <property type="term" value="C:TAT protein transport complex"/>
    <property type="evidence" value="ECO:0007669"/>
    <property type="project" value="UniProtKB-UniRule"/>
</dbReference>
<organism evidence="11 12">
    <name type="scientific">Leucobacter triazinivorans</name>
    <dbReference type="NCBI Taxonomy" id="1784719"/>
    <lineage>
        <taxon>Bacteria</taxon>
        <taxon>Bacillati</taxon>
        <taxon>Actinomycetota</taxon>
        <taxon>Actinomycetes</taxon>
        <taxon>Micrococcales</taxon>
        <taxon>Microbacteriaceae</taxon>
        <taxon>Leucobacter</taxon>
    </lineage>
</organism>
<dbReference type="KEGG" id="ltr:EVS81_06755"/>
<evidence type="ECO:0000256" key="10">
    <source>
        <dbReference type="SAM" id="MobiDB-lite"/>
    </source>
</evidence>
<keyword evidence="8 9" id="KW-0472">Membrane</keyword>
<keyword evidence="2 9" id="KW-0813">Transport</keyword>
<evidence type="ECO:0000256" key="6">
    <source>
        <dbReference type="ARBA" id="ARBA00022989"/>
    </source>
</evidence>
<sequence length="127" mass="12786">MIGNLSGPTLLVILFIVLLLFGAPKLPGLAKSLGQSMRILKKEVRSDSEDSATANGGAAAPQAPPAAPRESTAGSTPSTPPAVPREETAGQTPPAVPREEASGATPQSPPAAPRDGSGEDDSNQPRA</sequence>
<dbReference type="AlphaFoldDB" id="A0A4P6KEM0"/>
<dbReference type="PANTHER" id="PTHR42982">
    <property type="entry name" value="SEC-INDEPENDENT PROTEIN TRANSLOCASE PROTEIN TATA"/>
    <property type="match status" value="1"/>
</dbReference>
<dbReference type="GO" id="GO:0043953">
    <property type="term" value="P:protein transport by the Tat complex"/>
    <property type="evidence" value="ECO:0007669"/>
    <property type="project" value="UniProtKB-UniRule"/>
</dbReference>
<dbReference type="PANTHER" id="PTHR42982:SF1">
    <property type="entry name" value="SEC-INDEPENDENT PROTEIN TRANSLOCASE PROTEIN TATA"/>
    <property type="match status" value="1"/>
</dbReference>
<dbReference type="InterPro" id="IPR003369">
    <property type="entry name" value="TatA/B/E"/>
</dbReference>
<keyword evidence="3 9" id="KW-1003">Cell membrane</keyword>
<comment type="subcellular location">
    <subcellularLocation>
        <location evidence="1 9">Cell membrane</location>
        <topology evidence="1 9">Single-pass membrane protein</topology>
    </subcellularLocation>
</comment>
<feature type="compositionally biased region" description="Low complexity" evidence="10">
    <location>
        <begin position="52"/>
        <end position="61"/>
    </location>
</feature>
<evidence type="ECO:0000313" key="11">
    <source>
        <dbReference type="EMBL" id="QBE48570.1"/>
    </source>
</evidence>
<dbReference type="OrthoDB" id="5245163at2"/>
<dbReference type="RefSeq" id="WP_130109705.1">
    <property type="nucleotide sequence ID" value="NZ_CP035806.1"/>
</dbReference>
<protein>
    <recommendedName>
        <fullName evidence="9">Sec-independent protein translocase protein TatA</fullName>
    </recommendedName>
</protein>
<dbReference type="Pfam" id="PF02416">
    <property type="entry name" value="TatA_B_E"/>
    <property type="match status" value="1"/>
</dbReference>
<accession>A0A4P6KEM0</accession>
<comment type="function">
    <text evidence="9">Part of the twin-arginine translocation (Tat) system that transports large folded proteins containing a characteristic twin-arginine motif in their signal peptide across membranes. TatA could form the protein-conducting channel of the Tat system.</text>
</comment>
<comment type="similarity">
    <text evidence="9">Belongs to the TatA/E family.</text>
</comment>
<proteinExistence type="inferred from homology"/>
<dbReference type="InterPro" id="IPR006312">
    <property type="entry name" value="TatA/E"/>
</dbReference>
<keyword evidence="7 9" id="KW-0811">Translocation</keyword>
<evidence type="ECO:0000313" key="12">
    <source>
        <dbReference type="Proteomes" id="UP000289260"/>
    </source>
</evidence>
<evidence type="ECO:0000256" key="9">
    <source>
        <dbReference type="HAMAP-Rule" id="MF_00236"/>
    </source>
</evidence>
<evidence type="ECO:0000256" key="5">
    <source>
        <dbReference type="ARBA" id="ARBA00022927"/>
    </source>
</evidence>
<evidence type="ECO:0000256" key="3">
    <source>
        <dbReference type="ARBA" id="ARBA00022475"/>
    </source>
</evidence>
<dbReference type="HAMAP" id="MF_00236">
    <property type="entry name" value="TatA_E"/>
    <property type="match status" value="1"/>
</dbReference>
<keyword evidence="6 9" id="KW-1133">Transmembrane helix</keyword>
<dbReference type="EMBL" id="CP035806">
    <property type="protein sequence ID" value="QBE48570.1"/>
    <property type="molecule type" value="Genomic_DNA"/>
</dbReference>
<comment type="subunit">
    <text evidence="9">The Tat system comprises two distinct complexes: a TatABC complex, containing multiple copies of TatA, TatB and TatC subunits, and a separate TatA complex, containing only TatA subunits. Substrates initially bind to the TatABC complex, which probably triggers association of the separate TatA complex to form the active translocon.</text>
</comment>
<feature type="compositionally biased region" description="Acidic residues" evidence="10">
    <location>
        <begin position="118"/>
        <end position="127"/>
    </location>
</feature>
<evidence type="ECO:0000256" key="4">
    <source>
        <dbReference type="ARBA" id="ARBA00022692"/>
    </source>
</evidence>